<dbReference type="AlphaFoldDB" id="A0A8H4HFZ6"/>
<dbReference type="EC" id="2.7.11.1" evidence="1"/>
<keyword evidence="6" id="KW-0067">ATP-binding</keyword>
<evidence type="ECO:0000256" key="6">
    <source>
        <dbReference type="ARBA" id="ARBA00022840"/>
    </source>
</evidence>
<evidence type="ECO:0000256" key="2">
    <source>
        <dbReference type="ARBA" id="ARBA00022527"/>
    </source>
</evidence>
<keyword evidence="2" id="KW-0723">Serine/threonine-protein kinase</keyword>
<comment type="caution">
    <text evidence="10">The sequence shown here is derived from an EMBL/GenBank/DDBJ whole genome shotgun (WGS) entry which is preliminary data.</text>
</comment>
<proteinExistence type="predicted"/>
<evidence type="ECO:0000256" key="3">
    <source>
        <dbReference type="ARBA" id="ARBA00022679"/>
    </source>
</evidence>
<dbReference type="EMBL" id="JAAAPX010000011">
    <property type="protein sequence ID" value="KAF4243452.1"/>
    <property type="molecule type" value="Genomic_DNA"/>
</dbReference>
<feature type="domain" description="Protein kinase" evidence="9">
    <location>
        <begin position="72"/>
        <end position="413"/>
    </location>
</feature>
<dbReference type="InterPro" id="IPR000719">
    <property type="entry name" value="Prot_kinase_dom"/>
</dbReference>
<dbReference type="Pfam" id="PF00069">
    <property type="entry name" value="Pkinase"/>
    <property type="match status" value="1"/>
</dbReference>
<dbReference type="PANTHER" id="PTHR47634:SF9">
    <property type="entry name" value="PROTEIN KINASE DOMAIN-CONTAINING PROTEIN-RELATED"/>
    <property type="match status" value="1"/>
</dbReference>
<keyword evidence="3" id="KW-0808">Transferase</keyword>
<sequence length="447" mass="51672">MASTFRLPSRLSRLLFSWRSSFQRPASPVREFSQLRFALLDSTEKLEEETLQWYSPENFYPVKIGETFQSRYQVAGKLGYGGYSTVWLCKDLQQHTYVTLKIFERNSAEGQRETETHQHLNSLGTVDHAGAKLIRKALDSFQITSAEGKFGCLVHPPLGISLYDFRTQLKAKVLPEKIVKLTLMHLLLALDYLHTEGGVIHTDIQEKNIMMGIEDTSILADFEEEEKSNPSPRKISVDRIIYASRKLRKTKQHGLPILCDFGQARYGSNTYTGDIQPYIYRAPEVVLRMPWNEKVDIWNVGVLTWDLFQQRHLFYARDSDKKSSDGHHIAEMIAFMGPPPKEMIQNSVYATEFFDGDGNWKGTIDIPPISLEKLEANLEGEPQRLFIQFLRKMLKWKPEERESARELLDDPCVQGRYVEASWMAAWEFQILQNLADQHGCYTFITMR</sequence>
<protein>
    <recommendedName>
        <fullName evidence="1">non-specific serine/threonine protein kinase</fullName>
        <ecNumber evidence="1">2.7.11.1</ecNumber>
    </recommendedName>
</protein>
<dbReference type="Gene3D" id="3.30.200.20">
    <property type="entry name" value="Phosphorylase Kinase, domain 1"/>
    <property type="match status" value="1"/>
</dbReference>
<dbReference type="SUPFAM" id="SSF56112">
    <property type="entry name" value="Protein kinase-like (PK-like)"/>
    <property type="match status" value="1"/>
</dbReference>
<reference evidence="10" key="2">
    <citation type="submission" date="2020-04" db="EMBL/GenBank/DDBJ databases">
        <authorList>
            <person name="Santos R.A.C."/>
            <person name="Steenwyk J.L."/>
            <person name="Rivero-Menendez O."/>
            <person name="Mead M.E."/>
            <person name="Silva L.P."/>
            <person name="Bastos R.W."/>
            <person name="Alastruey-Izquierdo A."/>
            <person name="Goldman G.H."/>
            <person name="Rokas A."/>
        </authorList>
    </citation>
    <scope>NUCLEOTIDE SEQUENCE</scope>
    <source>
        <strain evidence="10">CNM-CM6805</strain>
    </source>
</reference>
<dbReference type="GO" id="GO:0005737">
    <property type="term" value="C:cytoplasm"/>
    <property type="evidence" value="ECO:0007669"/>
    <property type="project" value="TreeGrafter"/>
</dbReference>
<dbReference type="GO" id="GO:0005634">
    <property type="term" value="C:nucleus"/>
    <property type="evidence" value="ECO:0007669"/>
    <property type="project" value="TreeGrafter"/>
</dbReference>
<dbReference type="GO" id="GO:0050684">
    <property type="term" value="P:regulation of mRNA processing"/>
    <property type="evidence" value="ECO:0007669"/>
    <property type="project" value="TreeGrafter"/>
</dbReference>
<dbReference type="Gene3D" id="1.10.510.10">
    <property type="entry name" value="Transferase(Phosphotransferase) domain 1"/>
    <property type="match status" value="1"/>
</dbReference>
<evidence type="ECO:0000256" key="1">
    <source>
        <dbReference type="ARBA" id="ARBA00012513"/>
    </source>
</evidence>
<dbReference type="GO" id="GO:0004674">
    <property type="term" value="F:protein serine/threonine kinase activity"/>
    <property type="evidence" value="ECO:0007669"/>
    <property type="project" value="UniProtKB-KW"/>
</dbReference>
<keyword evidence="5" id="KW-0418">Kinase</keyword>
<keyword evidence="4" id="KW-0547">Nucleotide-binding</keyword>
<gene>
    <name evidence="10" type="ORF">CNMCM6805_000846</name>
</gene>
<evidence type="ECO:0000256" key="5">
    <source>
        <dbReference type="ARBA" id="ARBA00022777"/>
    </source>
</evidence>
<dbReference type="Proteomes" id="UP000653565">
    <property type="component" value="Unassembled WGS sequence"/>
</dbReference>
<evidence type="ECO:0000313" key="10">
    <source>
        <dbReference type="EMBL" id="KAF4243452.1"/>
    </source>
</evidence>
<comment type="catalytic activity">
    <reaction evidence="7">
        <text>L-threonyl-[protein] + ATP = O-phospho-L-threonyl-[protein] + ADP + H(+)</text>
        <dbReference type="Rhea" id="RHEA:46608"/>
        <dbReference type="Rhea" id="RHEA-COMP:11060"/>
        <dbReference type="Rhea" id="RHEA-COMP:11605"/>
        <dbReference type="ChEBI" id="CHEBI:15378"/>
        <dbReference type="ChEBI" id="CHEBI:30013"/>
        <dbReference type="ChEBI" id="CHEBI:30616"/>
        <dbReference type="ChEBI" id="CHEBI:61977"/>
        <dbReference type="ChEBI" id="CHEBI:456216"/>
        <dbReference type="EC" id="2.7.11.1"/>
    </reaction>
</comment>
<evidence type="ECO:0000313" key="11">
    <source>
        <dbReference type="Proteomes" id="UP000653565"/>
    </source>
</evidence>
<organism evidence="10 11">
    <name type="scientific">Aspergillus fumigatiaffinis</name>
    <dbReference type="NCBI Taxonomy" id="340414"/>
    <lineage>
        <taxon>Eukaryota</taxon>
        <taxon>Fungi</taxon>
        <taxon>Dikarya</taxon>
        <taxon>Ascomycota</taxon>
        <taxon>Pezizomycotina</taxon>
        <taxon>Eurotiomycetes</taxon>
        <taxon>Eurotiomycetidae</taxon>
        <taxon>Eurotiales</taxon>
        <taxon>Aspergillaceae</taxon>
        <taxon>Aspergillus</taxon>
        <taxon>Aspergillus subgen. Fumigati</taxon>
    </lineage>
</organism>
<dbReference type="PANTHER" id="PTHR47634">
    <property type="entry name" value="PROTEIN KINASE DOMAIN-CONTAINING PROTEIN-RELATED"/>
    <property type="match status" value="1"/>
</dbReference>
<evidence type="ECO:0000256" key="7">
    <source>
        <dbReference type="ARBA" id="ARBA00047899"/>
    </source>
</evidence>
<comment type="catalytic activity">
    <reaction evidence="8">
        <text>L-seryl-[protein] + ATP = O-phospho-L-seryl-[protein] + ADP + H(+)</text>
        <dbReference type="Rhea" id="RHEA:17989"/>
        <dbReference type="Rhea" id="RHEA-COMP:9863"/>
        <dbReference type="Rhea" id="RHEA-COMP:11604"/>
        <dbReference type="ChEBI" id="CHEBI:15378"/>
        <dbReference type="ChEBI" id="CHEBI:29999"/>
        <dbReference type="ChEBI" id="CHEBI:30616"/>
        <dbReference type="ChEBI" id="CHEBI:83421"/>
        <dbReference type="ChEBI" id="CHEBI:456216"/>
        <dbReference type="EC" id="2.7.11.1"/>
    </reaction>
</comment>
<dbReference type="GO" id="GO:0005524">
    <property type="term" value="F:ATP binding"/>
    <property type="evidence" value="ECO:0007669"/>
    <property type="project" value="UniProtKB-KW"/>
</dbReference>
<name>A0A8H4HFZ6_9EURO</name>
<dbReference type="PROSITE" id="PS50011">
    <property type="entry name" value="PROTEIN_KINASE_DOM"/>
    <property type="match status" value="1"/>
</dbReference>
<reference evidence="10" key="1">
    <citation type="journal article" date="2020" name="bioRxiv">
        <title>Genomic and phenotypic heterogeneity of clinical isolates of the human pathogens Aspergillus fumigatus, Aspergillus lentulus and Aspergillus fumigatiaffinis.</title>
        <authorList>
            <person name="dos Santos R.A.C."/>
            <person name="Steenwyk J.L."/>
            <person name="Rivero-Menendez O."/>
            <person name="Mead M.E."/>
            <person name="Silva L.P."/>
            <person name="Bastos R.W."/>
            <person name="Alastruey-Izquierdo A."/>
            <person name="Goldman G.H."/>
            <person name="Rokas A."/>
        </authorList>
    </citation>
    <scope>NUCLEOTIDE SEQUENCE</scope>
    <source>
        <strain evidence="10">CNM-CM6805</strain>
    </source>
</reference>
<keyword evidence="11" id="KW-1185">Reference proteome</keyword>
<dbReference type="InterPro" id="IPR011009">
    <property type="entry name" value="Kinase-like_dom_sf"/>
</dbReference>
<evidence type="ECO:0000256" key="8">
    <source>
        <dbReference type="ARBA" id="ARBA00048679"/>
    </source>
</evidence>
<dbReference type="GO" id="GO:0000245">
    <property type="term" value="P:spliceosomal complex assembly"/>
    <property type="evidence" value="ECO:0007669"/>
    <property type="project" value="TreeGrafter"/>
</dbReference>
<dbReference type="InterPro" id="IPR051334">
    <property type="entry name" value="SRPK"/>
</dbReference>
<accession>A0A8H4HFZ6</accession>
<evidence type="ECO:0000256" key="4">
    <source>
        <dbReference type="ARBA" id="ARBA00022741"/>
    </source>
</evidence>
<dbReference type="SMART" id="SM00220">
    <property type="entry name" value="S_TKc"/>
    <property type="match status" value="1"/>
</dbReference>
<evidence type="ECO:0000259" key="9">
    <source>
        <dbReference type="PROSITE" id="PS50011"/>
    </source>
</evidence>